<reference evidence="2" key="1">
    <citation type="submission" date="2017-01" db="EMBL/GenBank/DDBJ databases">
        <authorList>
            <person name="Wang Y."/>
            <person name="White M."/>
            <person name="Kvist S."/>
            <person name="Moncalvo J.-M."/>
        </authorList>
    </citation>
    <scope>NUCLEOTIDE SEQUENCE [LARGE SCALE GENOMIC DNA]</scope>
    <source>
        <strain evidence="2">ID-206-W2</strain>
    </source>
</reference>
<organism evidence="1 2">
    <name type="scientific">Smittium culicis</name>
    <dbReference type="NCBI Taxonomy" id="133412"/>
    <lineage>
        <taxon>Eukaryota</taxon>
        <taxon>Fungi</taxon>
        <taxon>Fungi incertae sedis</taxon>
        <taxon>Zoopagomycota</taxon>
        <taxon>Kickxellomycotina</taxon>
        <taxon>Harpellomycetes</taxon>
        <taxon>Harpellales</taxon>
        <taxon>Legeriomycetaceae</taxon>
        <taxon>Smittium</taxon>
    </lineage>
</organism>
<evidence type="ECO:0000313" key="1">
    <source>
        <dbReference type="EMBL" id="OMJ27516.1"/>
    </source>
</evidence>
<dbReference type="InterPro" id="IPR024629">
    <property type="entry name" value="Ribosomal_mL67"/>
</dbReference>
<gene>
    <name evidence="1" type="ORF">AYI69_g3045</name>
</gene>
<keyword evidence="2" id="KW-1185">Reference proteome</keyword>
<accession>A0A1R1YLC0</accession>
<dbReference type="OrthoDB" id="434092at2759"/>
<name>A0A1R1YLC0_9FUNG</name>
<sequence>MDKLAIFMFRNLKTSQVVVSKSPNIIGNNALANQIANNAIKPLLRRQDMWAPLVVVHGFDKLPHLTSKDHKNVPSDGSEQHDLHTRLYKMITAKLPDPLTLVRNFDLMSEQDYLRLPLDQKRKFEMNMIEPKLDQLCRCFLYLNNSKIDYKLDLYWGNVDFSSQIPISKLTWPQNISHHKLDLVRGNIITNPELKTASKIKL</sequence>
<dbReference type="EMBL" id="LSSM01000969">
    <property type="protein sequence ID" value="OMJ27516.1"/>
    <property type="molecule type" value="Genomic_DNA"/>
</dbReference>
<proteinExistence type="predicted"/>
<protein>
    <submittedName>
        <fullName evidence="1">Uncharacterized protein</fullName>
    </submittedName>
</protein>
<dbReference type="AlphaFoldDB" id="A0A1R1YLC0"/>
<evidence type="ECO:0000313" key="2">
    <source>
        <dbReference type="Proteomes" id="UP000187429"/>
    </source>
</evidence>
<dbReference type="Pfam" id="PF12829">
    <property type="entry name" value="Mhr1"/>
    <property type="match status" value="1"/>
</dbReference>
<comment type="caution">
    <text evidence="1">The sequence shown here is derived from an EMBL/GenBank/DDBJ whole genome shotgun (WGS) entry which is preliminary data.</text>
</comment>
<dbReference type="GO" id="GO:0003697">
    <property type="term" value="F:single-stranded DNA binding"/>
    <property type="evidence" value="ECO:0007669"/>
    <property type="project" value="InterPro"/>
</dbReference>
<dbReference type="GO" id="GO:0000150">
    <property type="term" value="F:DNA strand exchange activity"/>
    <property type="evidence" value="ECO:0007669"/>
    <property type="project" value="InterPro"/>
</dbReference>
<dbReference type="Proteomes" id="UP000187429">
    <property type="component" value="Unassembled WGS sequence"/>
</dbReference>